<accession>A0A219B1C7</accession>
<dbReference type="OrthoDB" id="7059377at2"/>
<reference evidence="2" key="1">
    <citation type="submission" date="2017-05" db="EMBL/GenBank/DDBJ databases">
        <authorList>
            <person name="Lin X."/>
        </authorList>
    </citation>
    <scope>NUCLEOTIDE SEQUENCE [LARGE SCALE GENOMIC DNA]</scope>
    <source>
        <strain evidence="2">JLT2012</strain>
    </source>
</reference>
<comment type="caution">
    <text evidence="1">The sequence shown here is derived from an EMBL/GenBank/DDBJ whole genome shotgun (WGS) entry which is preliminary data.</text>
</comment>
<dbReference type="EMBL" id="NFZT01000001">
    <property type="protein sequence ID" value="OWV32004.1"/>
    <property type="molecule type" value="Genomic_DNA"/>
</dbReference>
<protein>
    <submittedName>
        <fullName evidence="1">Uncharacterized protein</fullName>
    </submittedName>
</protein>
<dbReference type="Pfam" id="PF20131">
    <property type="entry name" value="MC3"/>
    <property type="match status" value="1"/>
</dbReference>
<keyword evidence="2" id="KW-1185">Reference proteome</keyword>
<dbReference type="Proteomes" id="UP000198462">
    <property type="component" value="Unassembled WGS sequence"/>
</dbReference>
<proteinExistence type="predicted"/>
<dbReference type="RefSeq" id="WP_088710802.1">
    <property type="nucleotide sequence ID" value="NZ_NFZT01000001.1"/>
</dbReference>
<organism evidence="1 2">
    <name type="scientific">Pacificimonas flava</name>
    <dbReference type="NCBI Taxonomy" id="1234595"/>
    <lineage>
        <taxon>Bacteria</taxon>
        <taxon>Pseudomonadati</taxon>
        <taxon>Pseudomonadota</taxon>
        <taxon>Alphaproteobacteria</taxon>
        <taxon>Sphingomonadales</taxon>
        <taxon>Sphingosinicellaceae</taxon>
        <taxon>Pacificimonas</taxon>
    </lineage>
</organism>
<gene>
    <name evidence="1" type="ORF">B5C34_00035</name>
</gene>
<sequence>MTPETLRLLNPAFLATVIGHAATGYVEHRDHGLPFAFAFIVPPLVLHKDTRVVLPKMITSKLPDWAHKNSAELAFLPDHARELRSAVRSAILIGVHFDIIRFDERARMRASSKFNPKTARPELRKSDEVKEIMNKSRFVGRWLSVSGNQPTVLSILGIGI</sequence>
<name>A0A219B1C7_9SPHN</name>
<dbReference type="AlphaFoldDB" id="A0A219B1C7"/>
<evidence type="ECO:0000313" key="2">
    <source>
        <dbReference type="Proteomes" id="UP000198462"/>
    </source>
</evidence>
<dbReference type="InterPro" id="IPR045390">
    <property type="entry name" value="ABC-3C_MC3"/>
</dbReference>
<evidence type="ECO:0000313" key="1">
    <source>
        <dbReference type="EMBL" id="OWV32004.1"/>
    </source>
</evidence>